<keyword evidence="5" id="KW-1185">Reference proteome</keyword>
<sequence>MSTVVDAGFWKGRRVLLTGHTGFKGSWAALWLSAMGAHVFGFARAPDTAPSLYELAGVDADVTSMIGDLADVAAVRACVERARPEIVLHFASQALVRRAYRDPVDTFASNVGGAVNLLEALRHRDGLRAVLIVTTDKVYRNRNEGAAFRETDPLWGEEPYSASKVAQELIAGAYARSYFTASNIRLATARGGNVIGGGDFAEDRLVPDIVRAIQNHTHVSIRHPQSTRPWQHVLDCLAGYFVYAQALVADGPLPPALNIGPGPEGSLAVADVVEQLCRALGHPGAWLAQESAGPTEAKTLALDVTLAHETLGWRDRLKASAAIEATAAWYGAYLGGGDMRLACRGEIEAFMQLGVTGRP</sequence>
<dbReference type="Proteomes" id="UP000094969">
    <property type="component" value="Chromosome"/>
</dbReference>
<dbReference type="InterPro" id="IPR001509">
    <property type="entry name" value="Epimerase_deHydtase"/>
</dbReference>
<protein>
    <submittedName>
        <fullName evidence="4">CDP-glucose 4,6-dehydratase</fullName>
    </submittedName>
</protein>
<comment type="similarity">
    <text evidence="2">Belongs to the NAD(P)-dependent epimerase/dehydratase family.</text>
</comment>
<evidence type="ECO:0000256" key="1">
    <source>
        <dbReference type="ARBA" id="ARBA00005125"/>
    </source>
</evidence>
<comment type="pathway">
    <text evidence="1">Bacterial outer membrane biogenesis; LPS O-antigen biosynthesis.</text>
</comment>
<evidence type="ECO:0000313" key="5">
    <source>
        <dbReference type="Proteomes" id="UP000094969"/>
    </source>
</evidence>
<dbReference type="SUPFAM" id="SSF51735">
    <property type="entry name" value="NAD(P)-binding Rossmann-fold domains"/>
    <property type="match status" value="1"/>
</dbReference>
<dbReference type="RefSeq" id="WP_069689609.1">
    <property type="nucleotide sequence ID" value="NZ_CP017147.1"/>
</dbReference>
<dbReference type="NCBIfam" id="TIGR02622">
    <property type="entry name" value="CDP_4_6_dhtase"/>
    <property type="match status" value="1"/>
</dbReference>
<reference evidence="4 5" key="1">
    <citation type="journal article" date="2015" name="Antonie Van Leeuwenhoek">
        <title>Bosea vaviloviae sp. nov., a new species of slow-growing rhizobia isolated from nodules of the relict species Vavilovia formosa (Stev.) Fed.</title>
        <authorList>
            <person name="Safronova V.I."/>
            <person name="Kuznetsova I.G."/>
            <person name="Sazanova A.L."/>
            <person name="Kimeklis A.K."/>
            <person name="Belimov A.A."/>
            <person name="Andronov E.E."/>
            <person name="Pinaev A.G."/>
            <person name="Chizhevskaya E.P."/>
            <person name="Pukhaev A.R."/>
            <person name="Popov K.P."/>
            <person name="Willems A."/>
            <person name="Tikhonovich I.A."/>
        </authorList>
    </citation>
    <scope>NUCLEOTIDE SEQUENCE [LARGE SCALE GENOMIC DNA]</scope>
    <source>
        <strain evidence="4 5">Vaf18</strain>
    </source>
</reference>
<dbReference type="AlphaFoldDB" id="A0A1D7TZ41"/>
<dbReference type="PANTHER" id="PTHR43000">
    <property type="entry name" value="DTDP-D-GLUCOSE 4,6-DEHYDRATASE-RELATED"/>
    <property type="match status" value="1"/>
</dbReference>
<dbReference type="InterPro" id="IPR013445">
    <property type="entry name" value="CDP_4_6_deHydtase"/>
</dbReference>
<proteinExistence type="inferred from homology"/>
<dbReference type="InterPro" id="IPR036291">
    <property type="entry name" value="NAD(P)-bd_dom_sf"/>
</dbReference>
<dbReference type="KEGG" id="bvv:BHK69_07855"/>
<name>A0A1D7TZ41_9HYPH</name>
<dbReference type="EMBL" id="CP017147">
    <property type="protein sequence ID" value="AOO80389.1"/>
    <property type="molecule type" value="Genomic_DNA"/>
</dbReference>
<organism evidence="4 5">
    <name type="scientific">Bosea vaviloviae</name>
    <dbReference type="NCBI Taxonomy" id="1526658"/>
    <lineage>
        <taxon>Bacteria</taxon>
        <taxon>Pseudomonadati</taxon>
        <taxon>Pseudomonadota</taxon>
        <taxon>Alphaproteobacteria</taxon>
        <taxon>Hyphomicrobiales</taxon>
        <taxon>Boseaceae</taxon>
        <taxon>Bosea</taxon>
    </lineage>
</organism>
<evidence type="ECO:0000256" key="2">
    <source>
        <dbReference type="ARBA" id="ARBA00007637"/>
    </source>
</evidence>
<evidence type="ECO:0000313" key="4">
    <source>
        <dbReference type="EMBL" id="AOO80389.1"/>
    </source>
</evidence>
<dbReference type="OrthoDB" id="9801785at2"/>
<dbReference type="Gene3D" id="3.40.50.720">
    <property type="entry name" value="NAD(P)-binding Rossmann-like Domain"/>
    <property type="match status" value="1"/>
</dbReference>
<dbReference type="STRING" id="1526658.BHK69_07855"/>
<evidence type="ECO:0000259" key="3">
    <source>
        <dbReference type="Pfam" id="PF01370"/>
    </source>
</evidence>
<feature type="domain" description="NAD-dependent epimerase/dehydratase" evidence="3">
    <location>
        <begin position="15"/>
        <end position="260"/>
    </location>
</feature>
<dbReference type="Gene3D" id="3.90.25.10">
    <property type="entry name" value="UDP-galactose 4-epimerase, domain 1"/>
    <property type="match status" value="1"/>
</dbReference>
<accession>A0A1D7TZ41</accession>
<dbReference type="Pfam" id="PF01370">
    <property type="entry name" value="Epimerase"/>
    <property type="match status" value="1"/>
</dbReference>
<gene>
    <name evidence="4" type="ORF">BHK69_07855</name>
</gene>